<dbReference type="Pfam" id="PF07690">
    <property type="entry name" value="MFS_1"/>
    <property type="match status" value="1"/>
</dbReference>
<evidence type="ECO:0000259" key="8">
    <source>
        <dbReference type="PROSITE" id="PS50850"/>
    </source>
</evidence>
<feature type="transmembrane region" description="Helical" evidence="7">
    <location>
        <begin position="361"/>
        <end position="385"/>
    </location>
</feature>
<dbReference type="AlphaFoldDB" id="F0W9R2"/>
<evidence type="ECO:0000313" key="9">
    <source>
        <dbReference type="EMBL" id="CCA17880.1"/>
    </source>
</evidence>
<comment type="subcellular location">
    <subcellularLocation>
        <location evidence="1">Membrane</location>
        <topology evidence="1">Multi-pass membrane protein</topology>
    </subcellularLocation>
</comment>
<dbReference type="InterPro" id="IPR036259">
    <property type="entry name" value="MFS_trans_sf"/>
</dbReference>
<sequence>MDMTIFQRRYLIAFLGFLVTLISYAARTNIGIVVPFLTPSKTDQSRILSAFYFGYLATQVSGGVWARRYGVENVLILGVTFWTIFDVLTVFTATSKSFLYLSRAMMGLGEGIIFPCMHQISSKYPANEKSRLVSIVSSGADMGTIISMLTTPIIIKRYGWPIVFTLFGSLSLAWILTFLHFKDPSESPHSESDSFLQSESDSTKSEFESKPGFPAGSKALWRPLLTHRSAWAIYTSHFCYNYGWYVLLGWIPQYYRQVLHVEFGTQGLMASIPFICGCIGGICFGRLGDWLVVDRNVRIVTTRKLINTIAFSLSSLALYSMRFASASQATFLLSLTMFFGRGASAGYWVNMIDIAGDKAGVLMGVSNTIATIPGIIGNLITGYILQSSGSWDLVFGIASAVLIAGAVIFASWASDENIFGRGNTRYLTYDIQPLLTHTQKR</sequence>
<name>F0W9R2_9STRA</name>
<keyword evidence="5 7" id="KW-1133">Transmembrane helix</keyword>
<feature type="transmembrane region" description="Helical" evidence="7">
    <location>
        <begin position="132"/>
        <end position="155"/>
    </location>
</feature>
<keyword evidence="3 7" id="KW-0812">Transmembrane</keyword>
<evidence type="ECO:0000256" key="1">
    <source>
        <dbReference type="ARBA" id="ARBA00004141"/>
    </source>
</evidence>
<feature type="transmembrane region" description="Helical" evidence="7">
    <location>
        <begin position="305"/>
        <end position="324"/>
    </location>
</feature>
<dbReference type="EMBL" id="FR824086">
    <property type="protein sequence ID" value="CCA17880.1"/>
    <property type="molecule type" value="Genomic_DNA"/>
</dbReference>
<feature type="transmembrane region" description="Helical" evidence="7">
    <location>
        <begin position="100"/>
        <end position="120"/>
    </location>
</feature>
<evidence type="ECO:0000256" key="5">
    <source>
        <dbReference type="ARBA" id="ARBA00022989"/>
    </source>
</evidence>
<accession>F0W9R2</accession>
<protein>
    <submittedName>
        <fullName evidence="9">Sialinlike protein putative</fullName>
    </submittedName>
</protein>
<dbReference type="GO" id="GO:0016020">
    <property type="term" value="C:membrane"/>
    <property type="evidence" value="ECO:0007669"/>
    <property type="project" value="UniProtKB-SubCell"/>
</dbReference>
<keyword evidence="6 7" id="KW-0472">Membrane</keyword>
<dbReference type="PANTHER" id="PTHR11662">
    <property type="entry name" value="SOLUTE CARRIER FAMILY 17"/>
    <property type="match status" value="1"/>
</dbReference>
<dbReference type="GO" id="GO:0015293">
    <property type="term" value="F:symporter activity"/>
    <property type="evidence" value="ECO:0007669"/>
    <property type="project" value="UniProtKB-KW"/>
</dbReference>
<feature type="transmembrane region" description="Helical" evidence="7">
    <location>
        <begin position="161"/>
        <end position="181"/>
    </location>
</feature>
<feature type="domain" description="Major facilitator superfamily (MFS) profile" evidence="8">
    <location>
        <begin position="1"/>
        <end position="417"/>
    </location>
</feature>
<evidence type="ECO:0000256" key="6">
    <source>
        <dbReference type="ARBA" id="ARBA00023136"/>
    </source>
</evidence>
<feature type="transmembrane region" description="Helical" evidence="7">
    <location>
        <begin position="330"/>
        <end position="349"/>
    </location>
</feature>
<reference evidence="9" key="2">
    <citation type="submission" date="2011-02" db="EMBL/GenBank/DDBJ databases">
        <authorList>
            <person name="MacLean D."/>
        </authorList>
    </citation>
    <scope>NUCLEOTIDE SEQUENCE</scope>
</reference>
<feature type="transmembrane region" description="Helical" evidence="7">
    <location>
        <begin position="231"/>
        <end position="251"/>
    </location>
</feature>
<dbReference type="FunFam" id="1.20.1250.20:FF:000003">
    <property type="entry name" value="Solute carrier family 17 member 3"/>
    <property type="match status" value="1"/>
</dbReference>
<dbReference type="PROSITE" id="PS50850">
    <property type="entry name" value="MFS"/>
    <property type="match status" value="1"/>
</dbReference>
<dbReference type="InterPro" id="IPR020846">
    <property type="entry name" value="MFS_dom"/>
</dbReference>
<dbReference type="SUPFAM" id="SSF103473">
    <property type="entry name" value="MFS general substrate transporter"/>
    <property type="match status" value="1"/>
</dbReference>
<dbReference type="HOGENOM" id="CLU_001265_5_11_1"/>
<feature type="transmembrane region" description="Helical" evidence="7">
    <location>
        <begin position="49"/>
        <end position="67"/>
    </location>
</feature>
<evidence type="ECO:0000256" key="2">
    <source>
        <dbReference type="ARBA" id="ARBA00022448"/>
    </source>
</evidence>
<keyword evidence="4" id="KW-0769">Symport</keyword>
<feature type="transmembrane region" description="Helical" evidence="7">
    <location>
        <begin position="74"/>
        <end position="94"/>
    </location>
</feature>
<dbReference type="InterPro" id="IPR050382">
    <property type="entry name" value="MFS_Na/Anion_cotransporter"/>
</dbReference>
<keyword evidence="2" id="KW-0813">Transport</keyword>
<evidence type="ECO:0000256" key="7">
    <source>
        <dbReference type="SAM" id="Phobius"/>
    </source>
</evidence>
<evidence type="ECO:0000256" key="3">
    <source>
        <dbReference type="ARBA" id="ARBA00022692"/>
    </source>
</evidence>
<dbReference type="PANTHER" id="PTHR11662:SF399">
    <property type="entry name" value="FI19708P1-RELATED"/>
    <property type="match status" value="1"/>
</dbReference>
<gene>
    <name evidence="9" type="primary">AlNc14C41G3516</name>
    <name evidence="9" type="ORF">ALNC14_040230</name>
</gene>
<evidence type="ECO:0000256" key="4">
    <source>
        <dbReference type="ARBA" id="ARBA00022847"/>
    </source>
</evidence>
<feature type="transmembrane region" description="Helical" evidence="7">
    <location>
        <begin position="271"/>
        <end position="293"/>
    </location>
</feature>
<reference evidence="9" key="1">
    <citation type="journal article" date="2011" name="PLoS Biol.">
        <title>Gene gain and loss during evolution of obligate parasitism in the white rust pathogen of Arabidopsis thaliana.</title>
        <authorList>
            <person name="Kemen E."/>
            <person name="Gardiner A."/>
            <person name="Schultz-Larsen T."/>
            <person name="Kemen A.C."/>
            <person name="Balmuth A.L."/>
            <person name="Robert-Seilaniantz A."/>
            <person name="Bailey K."/>
            <person name="Holub E."/>
            <person name="Studholme D.J."/>
            <person name="Maclean D."/>
            <person name="Jones J.D."/>
        </authorList>
    </citation>
    <scope>NUCLEOTIDE SEQUENCE</scope>
</reference>
<dbReference type="Gene3D" id="1.20.1250.20">
    <property type="entry name" value="MFS general substrate transporter like domains"/>
    <property type="match status" value="2"/>
</dbReference>
<feature type="transmembrane region" description="Helical" evidence="7">
    <location>
        <begin position="391"/>
        <end position="413"/>
    </location>
</feature>
<dbReference type="InterPro" id="IPR011701">
    <property type="entry name" value="MFS"/>
</dbReference>
<organism evidence="9">
    <name type="scientific">Albugo laibachii Nc14</name>
    <dbReference type="NCBI Taxonomy" id="890382"/>
    <lineage>
        <taxon>Eukaryota</taxon>
        <taxon>Sar</taxon>
        <taxon>Stramenopiles</taxon>
        <taxon>Oomycota</taxon>
        <taxon>Peronosporomycetes</taxon>
        <taxon>Albuginales</taxon>
        <taxon>Albuginaceae</taxon>
        <taxon>Albugo</taxon>
    </lineage>
</organism>
<proteinExistence type="predicted"/>